<accession>G0VBV8</accession>
<reference key="2">
    <citation type="submission" date="2011-08" db="EMBL/GenBank/DDBJ databases">
        <title>Genome sequence of Naumovozyma castellii.</title>
        <authorList>
            <person name="Gordon J.L."/>
            <person name="Armisen D."/>
            <person name="Proux-Wera E."/>
            <person name="OhEigeartaigh S.S."/>
            <person name="Byrne K.P."/>
            <person name="Wolfe K.H."/>
        </authorList>
    </citation>
    <scope>NUCLEOTIDE SEQUENCE</scope>
    <source>
        <strain>Type strain:CBS 4309</strain>
    </source>
</reference>
<name>G0VBV8_NAUCA</name>
<gene>
    <name evidence="2" type="primary">NCAS0B03500</name>
    <name evidence="2" type="ordered locus">NCAS_0B03500</name>
</gene>
<dbReference type="Proteomes" id="UP000001640">
    <property type="component" value="Chromosome 2"/>
</dbReference>
<dbReference type="FunCoup" id="G0VBV8">
    <property type="interactions" value="131"/>
</dbReference>
<dbReference type="GO" id="GO:2001209">
    <property type="term" value="P:positive regulation of transcription elongation by RNA polymerase I"/>
    <property type="evidence" value="ECO:0007669"/>
    <property type="project" value="EnsemblFungi"/>
</dbReference>
<dbReference type="KEGG" id="ncs:NCAS_0B03500"/>
<dbReference type="HOGENOM" id="CLU_022496_0_0_1"/>
<dbReference type="GeneID" id="96901994"/>
<dbReference type="Pfam" id="PF11957">
    <property type="entry name" value="efThoc1"/>
    <property type="match status" value="1"/>
</dbReference>
<dbReference type="GO" id="GO:0000781">
    <property type="term" value="C:chromosome, telomeric region"/>
    <property type="evidence" value="ECO:0007669"/>
    <property type="project" value="EnsemblFungi"/>
</dbReference>
<dbReference type="RefSeq" id="XP_003674808.1">
    <property type="nucleotide sequence ID" value="XM_003674760.1"/>
</dbReference>
<dbReference type="eggNOG" id="ENOG502QU83">
    <property type="taxonomic scope" value="Eukaryota"/>
</dbReference>
<dbReference type="STRING" id="1064592.G0VBV8"/>
<dbReference type="InterPro" id="IPR021861">
    <property type="entry name" value="THO_THOC1"/>
</dbReference>
<dbReference type="GO" id="GO:0006283">
    <property type="term" value="P:transcription-coupled nucleotide-excision repair"/>
    <property type="evidence" value="ECO:0007669"/>
    <property type="project" value="EnsemblFungi"/>
</dbReference>
<dbReference type="GO" id="GO:0006368">
    <property type="term" value="P:transcription elongation by RNA polymerase II"/>
    <property type="evidence" value="ECO:0007669"/>
    <property type="project" value="EnsemblFungi"/>
</dbReference>
<dbReference type="GO" id="GO:0000445">
    <property type="term" value="C:THO complex part of transcription export complex"/>
    <property type="evidence" value="ECO:0007669"/>
    <property type="project" value="EnsemblFungi"/>
</dbReference>
<dbReference type="AlphaFoldDB" id="G0VBV8"/>
<dbReference type="GO" id="GO:0060090">
    <property type="term" value="F:molecular adaptor activity"/>
    <property type="evidence" value="ECO:0007669"/>
    <property type="project" value="EnsemblFungi"/>
</dbReference>
<reference evidence="2 3" key="1">
    <citation type="journal article" date="2011" name="Proc. Natl. Acad. Sci. U.S.A.">
        <title>Evolutionary erosion of yeast sex chromosomes by mating-type switching accidents.</title>
        <authorList>
            <person name="Gordon J.L."/>
            <person name="Armisen D."/>
            <person name="Proux-Wera E."/>
            <person name="Oheigeartaigh S.S."/>
            <person name="Byrne K.P."/>
            <person name="Wolfe K.H."/>
        </authorList>
    </citation>
    <scope>NUCLEOTIDE SEQUENCE [LARGE SCALE GENOMIC DNA]</scope>
    <source>
        <strain evidence="3">ATCC 76901 / BCRC 22586 / CBS 4309 / NBRC 1992 / NRRL Y-12630</strain>
    </source>
</reference>
<protein>
    <recommendedName>
        <fullName evidence="4">THO complex subunit HPR1</fullName>
    </recommendedName>
</protein>
<dbReference type="EMBL" id="HE576753">
    <property type="protein sequence ID" value="CCC68434.1"/>
    <property type="molecule type" value="Genomic_DNA"/>
</dbReference>
<evidence type="ECO:0008006" key="4">
    <source>
        <dbReference type="Google" id="ProtNLM"/>
    </source>
</evidence>
<dbReference type="GO" id="GO:0031124">
    <property type="term" value="P:mRNA 3'-end processing"/>
    <property type="evidence" value="ECO:0007669"/>
    <property type="project" value="EnsemblFungi"/>
</dbReference>
<evidence type="ECO:0000313" key="3">
    <source>
        <dbReference type="Proteomes" id="UP000001640"/>
    </source>
</evidence>
<sequence>MSQFEIIIQRCASSLLPVLKKVSDEHKETILQKPLEEADFPENELSLKWDLLPTDSRETNNDPLVDLTLKRIITDLFSNFLTKDDEISQTDNLSSKLTLAASALDFCYNSKKNRHSPNSWSSTYFDLFATTLDLLTWPAGILAFWPYAESRLEWFKSNTIKDDDSKEITSNMSNLISYKAPLSERLRHWNEMLESSEINSFLNTPAHFKMKYKLQKFLSELLPIYEESNFNRSATISEAQHSGSSWNRVDTEGRRRTAPEIFFEDYIFIIENLISYPIGFIISPIEQRKDIETALQSLIDALLDKEDSFYREMKSNQKKLGTINNKLNINYQSNFENTKVQTPRFLTTSEPMMIKKQEFWQEFMTSQTEALPQPTLLDISTTNPTSLFDQMMTYTNDFYRKQFILQTCFVMSFIERFITSEDIRTFYKTCFQKDSTMLNVNFDNFKQSDPKSNKISTFCHFILKKRILHFYSTRDPVFTNLIQKLLDSDSLFLDTKVDSFKNFQNFVLPEERVMEVKESDYSFKKFGFIKLGNKAINNIWKIETGLNNINRPTSNSETLFDELREKWQLKSTNNEFEKEHQPKDMIVKRWQLLRSLRGQYLFNFNQLNEDVGIDGLFDASLMQQWTERKNNEKLEDLAHKEKIHNDKLQAARSYMAERENKKRASEEGAEEPPTKIAKIEKDGPPVQSLIEATESEINNGKTASNAITAAPNVIESPAGQLTEDTTAAAETNNKQT</sequence>
<dbReference type="InParanoid" id="G0VBV8"/>
<feature type="region of interest" description="Disordered" evidence="1">
    <location>
        <begin position="654"/>
        <end position="736"/>
    </location>
</feature>
<dbReference type="OMA" id="FWPYAES"/>
<dbReference type="GO" id="GO:0006406">
    <property type="term" value="P:mRNA export from nucleus"/>
    <property type="evidence" value="ECO:0007669"/>
    <property type="project" value="EnsemblFungi"/>
</dbReference>
<evidence type="ECO:0000256" key="1">
    <source>
        <dbReference type="SAM" id="MobiDB-lite"/>
    </source>
</evidence>
<dbReference type="GO" id="GO:0003676">
    <property type="term" value="F:nucleic acid binding"/>
    <property type="evidence" value="ECO:0007669"/>
    <property type="project" value="EnsemblFungi"/>
</dbReference>
<evidence type="ECO:0000313" key="2">
    <source>
        <dbReference type="EMBL" id="CCC68434.1"/>
    </source>
</evidence>
<proteinExistence type="predicted"/>
<keyword evidence="3" id="KW-1185">Reference proteome</keyword>
<organism evidence="2 3">
    <name type="scientific">Naumovozyma castellii</name>
    <name type="common">Yeast</name>
    <name type="synonym">Saccharomyces castellii</name>
    <dbReference type="NCBI Taxonomy" id="27288"/>
    <lineage>
        <taxon>Eukaryota</taxon>
        <taxon>Fungi</taxon>
        <taxon>Dikarya</taxon>
        <taxon>Ascomycota</taxon>
        <taxon>Saccharomycotina</taxon>
        <taxon>Saccharomycetes</taxon>
        <taxon>Saccharomycetales</taxon>
        <taxon>Saccharomycetaceae</taxon>
        <taxon>Naumovozyma</taxon>
    </lineage>
</organism>
<feature type="compositionally biased region" description="Basic and acidic residues" evidence="1">
    <location>
        <begin position="654"/>
        <end position="666"/>
    </location>
</feature>
<dbReference type="GO" id="GO:0016593">
    <property type="term" value="C:Cdc73/Paf1 complex"/>
    <property type="evidence" value="ECO:0007669"/>
    <property type="project" value="EnsemblFungi"/>
</dbReference>
<dbReference type="OrthoDB" id="4060917at2759"/>
<feature type="compositionally biased region" description="Low complexity" evidence="1">
    <location>
        <begin position="722"/>
        <end position="736"/>
    </location>
</feature>
<dbReference type="GO" id="GO:0000446">
    <property type="term" value="C:nucleoplasmic THO complex"/>
    <property type="evidence" value="ECO:0007669"/>
    <property type="project" value="EnsemblFungi"/>
</dbReference>
<dbReference type="GO" id="GO:0006310">
    <property type="term" value="P:DNA recombination"/>
    <property type="evidence" value="ECO:0007669"/>
    <property type="project" value="EnsemblFungi"/>
</dbReference>
<feature type="compositionally biased region" description="Polar residues" evidence="1">
    <location>
        <begin position="695"/>
        <end position="707"/>
    </location>
</feature>